<dbReference type="Pfam" id="PF21117">
    <property type="entry name" value="MRB1590_C"/>
    <property type="match status" value="1"/>
</dbReference>
<reference evidence="4" key="1">
    <citation type="submission" date="2022-12" db="EMBL/GenBank/DDBJ databases">
        <authorList>
            <person name="Wang J."/>
        </authorList>
    </citation>
    <scope>NUCLEOTIDE SEQUENCE</scope>
    <source>
        <strain evidence="4">HY-45-18</strain>
    </source>
</reference>
<evidence type="ECO:0000259" key="1">
    <source>
        <dbReference type="Pfam" id="PF09818"/>
    </source>
</evidence>
<dbReference type="Pfam" id="PF09818">
    <property type="entry name" value="ABC_ATPase"/>
    <property type="match status" value="1"/>
</dbReference>
<dbReference type="InterPro" id="IPR046833">
    <property type="entry name" value="ABC_N"/>
</dbReference>
<accession>A0ABT4D228</accession>
<dbReference type="EMBL" id="JAPQER010000006">
    <property type="protein sequence ID" value="MCY6485286.1"/>
    <property type="molecule type" value="Genomic_DNA"/>
</dbReference>
<dbReference type="InterPro" id="IPR049069">
    <property type="entry name" value="MRB1590-like_C"/>
</dbReference>
<evidence type="ECO:0000259" key="3">
    <source>
        <dbReference type="Pfam" id="PF21117"/>
    </source>
</evidence>
<dbReference type="PANTHER" id="PTHR38149:SF1">
    <property type="entry name" value="ATPASE"/>
    <property type="match status" value="1"/>
</dbReference>
<feature type="domain" description="ATPase of the ABC class C-terminal" evidence="1">
    <location>
        <begin position="170"/>
        <end position="435"/>
    </location>
</feature>
<feature type="domain" description="MRB1590-like C-terminal" evidence="3">
    <location>
        <begin position="467"/>
        <end position="568"/>
    </location>
</feature>
<dbReference type="Gene3D" id="3.40.50.300">
    <property type="entry name" value="P-loop containing nucleotide triphosphate hydrolases"/>
    <property type="match status" value="1"/>
</dbReference>
<gene>
    <name evidence="4" type="ORF">OW763_13140</name>
</gene>
<dbReference type="RefSeq" id="WP_268041608.1">
    <property type="nucleotide sequence ID" value="NZ_JAPQER010000006.1"/>
</dbReference>
<sequence length="568" mass="64202">MKDSKLLLRELEQIDGKGYKAYKDIEGKYKFDKYILSIEHVQGDPFAAPSRIRIIIEQKYAKFPLQYFNENHKRIAVVDFLTRLVYKNINKYYDKVNGSGKSGVLAIDNCDQEILDRTSIYINNDRVEARLEVGLPAAGRRILAKQTKTIFFDVMPIIVEQSLFFKNTDKKALINHIKLVEDQNYIRKQLKRKNICSFIANGSILPRESGISTKPLKKQAVPFKSPKSLEIELNLPNEGIIKGMAIPNGITLIVGGGYHGKSTILKALELGVYNHIKGDGREFVITNDSAVKVRAEDGRKIEKVDISLFINNLPNGKSTKKFSSENASGSTSEAANIVEALEGKTKLLLIDEDTSATNFMIRDKKMQKLVSVDKEPITPFINRVRSLYINKDVSTILVVGSSGDYFNVADTVIMMDEYKPIDVTKVAKQIADNKVLPEVDLDSGEINMYCNRVVLNRSFPENYKGVKVKINGMHTILYNKITVDLKSVEQIVDISQTNAIGEIFKYIKNNVKDEEMTLTEIVDKVYKVINEKGLDYISSKKGHPGRLALPRKHEIASALNRFRELRIK</sequence>
<dbReference type="Proteomes" id="UP001078443">
    <property type="component" value="Unassembled WGS sequence"/>
</dbReference>
<name>A0ABT4D228_9CLOT</name>
<dbReference type="SUPFAM" id="SSF52540">
    <property type="entry name" value="P-loop containing nucleoside triphosphate hydrolases"/>
    <property type="match status" value="1"/>
</dbReference>
<organism evidence="4 5">
    <name type="scientific">Clostridium aestuarii</name>
    <dbReference type="NCBI Taxonomy" id="338193"/>
    <lineage>
        <taxon>Bacteria</taxon>
        <taxon>Bacillati</taxon>
        <taxon>Bacillota</taxon>
        <taxon>Clostridia</taxon>
        <taxon>Eubacteriales</taxon>
        <taxon>Clostridiaceae</taxon>
        <taxon>Clostridium</taxon>
    </lineage>
</organism>
<protein>
    <submittedName>
        <fullName evidence="4">ABC-ATPase domain-containing protein</fullName>
    </submittedName>
</protein>
<evidence type="ECO:0000313" key="4">
    <source>
        <dbReference type="EMBL" id="MCY6485286.1"/>
    </source>
</evidence>
<evidence type="ECO:0000313" key="5">
    <source>
        <dbReference type="Proteomes" id="UP001078443"/>
    </source>
</evidence>
<comment type="caution">
    <text evidence="4">The sequence shown here is derived from an EMBL/GenBank/DDBJ whole genome shotgun (WGS) entry which is preliminary data.</text>
</comment>
<dbReference type="InterPro" id="IPR027417">
    <property type="entry name" value="P-loop_NTPase"/>
</dbReference>
<dbReference type="PANTHER" id="PTHR38149">
    <property type="entry name" value="ATPASE"/>
    <property type="match status" value="1"/>
</dbReference>
<dbReference type="InterPro" id="IPR019195">
    <property type="entry name" value="ABC_ATPase_put"/>
</dbReference>
<dbReference type="InterPro" id="IPR046834">
    <property type="entry name" value="ABC_ATPase_C"/>
</dbReference>
<keyword evidence="5" id="KW-1185">Reference proteome</keyword>
<evidence type="ECO:0000259" key="2">
    <source>
        <dbReference type="Pfam" id="PF20446"/>
    </source>
</evidence>
<proteinExistence type="predicted"/>
<feature type="domain" description="ATPase of the ABC class N-terminal" evidence="2">
    <location>
        <begin position="7"/>
        <end position="165"/>
    </location>
</feature>
<dbReference type="Pfam" id="PF20446">
    <property type="entry name" value="ABC_N"/>
    <property type="match status" value="1"/>
</dbReference>